<dbReference type="Proteomes" id="UP000189701">
    <property type="component" value="Unplaced"/>
</dbReference>
<organism evidence="3 4">
    <name type="scientific">Nicotiana sylvestris</name>
    <name type="common">Wood tobacco</name>
    <name type="synonym">South American tobacco</name>
    <dbReference type="NCBI Taxonomy" id="4096"/>
    <lineage>
        <taxon>Eukaryota</taxon>
        <taxon>Viridiplantae</taxon>
        <taxon>Streptophyta</taxon>
        <taxon>Embryophyta</taxon>
        <taxon>Tracheophyta</taxon>
        <taxon>Spermatophyta</taxon>
        <taxon>Magnoliopsida</taxon>
        <taxon>eudicotyledons</taxon>
        <taxon>Gunneridae</taxon>
        <taxon>Pentapetalae</taxon>
        <taxon>asterids</taxon>
        <taxon>lamiids</taxon>
        <taxon>Solanales</taxon>
        <taxon>Solanaceae</taxon>
        <taxon>Nicotianoideae</taxon>
        <taxon>Nicotianeae</taxon>
        <taxon>Nicotiana</taxon>
    </lineage>
</organism>
<evidence type="ECO:0000313" key="4">
    <source>
        <dbReference type="RefSeq" id="XP_009774662.1"/>
    </source>
</evidence>
<feature type="compositionally biased region" description="Basic and acidic residues" evidence="1">
    <location>
        <begin position="107"/>
        <end position="136"/>
    </location>
</feature>
<dbReference type="PANTHER" id="PTHR34124:SF2">
    <property type="entry name" value="F16B3.27 PROTEIN-RELATED"/>
    <property type="match status" value="1"/>
</dbReference>
<proteinExistence type="predicted"/>
<evidence type="ECO:0000256" key="2">
    <source>
        <dbReference type="SAM" id="Phobius"/>
    </source>
</evidence>
<keyword evidence="3" id="KW-1185">Reference proteome</keyword>
<evidence type="ECO:0000256" key="1">
    <source>
        <dbReference type="SAM" id="MobiDB-lite"/>
    </source>
</evidence>
<reference evidence="4" key="2">
    <citation type="submission" date="2025-08" db="UniProtKB">
        <authorList>
            <consortium name="RefSeq"/>
        </authorList>
    </citation>
    <scope>IDENTIFICATION</scope>
    <source>
        <tissue evidence="4">Leaf</tissue>
    </source>
</reference>
<gene>
    <name evidence="4" type="primary">LOC104224677</name>
</gene>
<feature type="non-terminal residue" evidence="4">
    <location>
        <position position="1"/>
    </location>
</feature>
<dbReference type="STRING" id="4096.A0A1U7W3P2"/>
<feature type="transmembrane region" description="Helical" evidence="2">
    <location>
        <begin position="28"/>
        <end position="54"/>
    </location>
</feature>
<keyword evidence="2" id="KW-0472">Membrane</keyword>
<dbReference type="PANTHER" id="PTHR34124">
    <property type="entry name" value="F16B3.27 PROTEIN-RELATED"/>
    <property type="match status" value="1"/>
</dbReference>
<keyword evidence="2" id="KW-1133">Transmembrane helix</keyword>
<protein>
    <submittedName>
        <fullName evidence="4">Uncharacterized protein LOC104224677</fullName>
    </submittedName>
</protein>
<reference evidence="3" key="1">
    <citation type="journal article" date="2013" name="Genome Biol.">
        <title>Reference genomes and transcriptomes of Nicotiana sylvestris and Nicotiana tomentosiformis.</title>
        <authorList>
            <person name="Sierro N."/>
            <person name="Battey J.N."/>
            <person name="Ouadi S."/>
            <person name="Bovet L."/>
            <person name="Goepfert S."/>
            <person name="Bakaher N."/>
            <person name="Peitsch M.C."/>
            <person name="Ivanov N.V."/>
        </authorList>
    </citation>
    <scope>NUCLEOTIDE SEQUENCE [LARGE SCALE GENOMIC DNA]</scope>
</reference>
<evidence type="ECO:0000313" key="3">
    <source>
        <dbReference type="Proteomes" id="UP000189701"/>
    </source>
</evidence>
<feature type="region of interest" description="Disordered" evidence="1">
    <location>
        <begin position="107"/>
        <end position="165"/>
    </location>
</feature>
<name>A0A1U7W3P2_NICSY</name>
<dbReference type="AlphaFoldDB" id="A0A1U7W3P2"/>
<sequence>SASVLILTKTSDFLGQLKSYVREENGAIILKLVGGLCILIFCMEWVVLLLAFVLRFNAFVEGNGLEMNSDCKSNYKVDQDENLKGCPNCAKVQPRVISNYGAKLDRQARDLDTDQDQDRPRSRPSKIEIKRDRGKLTEPNNGRPKYPQSGEDHSENSDTYQEDAD</sequence>
<keyword evidence="2" id="KW-0812">Transmembrane</keyword>
<accession>A0A1U7W3P2</accession>
<dbReference type="RefSeq" id="XP_009774662.1">
    <property type="nucleotide sequence ID" value="XM_009776360.1"/>
</dbReference>